<dbReference type="InterPro" id="IPR031833">
    <property type="entry name" value="DUF4748"/>
</dbReference>
<keyword evidence="1" id="KW-1133">Transmembrane helix</keyword>
<dbReference type="Proteomes" id="UP001566132">
    <property type="component" value="Unassembled WGS sequence"/>
</dbReference>
<evidence type="ECO:0000313" key="3">
    <source>
        <dbReference type="Proteomes" id="UP001566132"/>
    </source>
</evidence>
<dbReference type="AlphaFoldDB" id="A0ABD1FF47"/>
<sequence>MHFGPTTKITIGWIVCVTGGLGLFYLAKRNIDKQRYENMKSRQRMRAANEGNYEQSYRNFPVSR</sequence>
<keyword evidence="3" id="KW-1185">Reference proteome</keyword>
<organism evidence="2 3">
    <name type="scientific">Hypothenemus hampei</name>
    <name type="common">Coffee berry borer</name>
    <dbReference type="NCBI Taxonomy" id="57062"/>
    <lineage>
        <taxon>Eukaryota</taxon>
        <taxon>Metazoa</taxon>
        <taxon>Ecdysozoa</taxon>
        <taxon>Arthropoda</taxon>
        <taxon>Hexapoda</taxon>
        <taxon>Insecta</taxon>
        <taxon>Pterygota</taxon>
        <taxon>Neoptera</taxon>
        <taxon>Endopterygota</taxon>
        <taxon>Coleoptera</taxon>
        <taxon>Polyphaga</taxon>
        <taxon>Cucujiformia</taxon>
        <taxon>Curculionidae</taxon>
        <taxon>Scolytinae</taxon>
        <taxon>Hypothenemus</taxon>
    </lineage>
</organism>
<evidence type="ECO:0000256" key="1">
    <source>
        <dbReference type="SAM" id="Phobius"/>
    </source>
</evidence>
<proteinExistence type="predicted"/>
<keyword evidence="1" id="KW-0812">Transmembrane</keyword>
<name>A0ABD1FF47_HYPHA</name>
<dbReference type="Pfam" id="PF15932">
    <property type="entry name" value="DUF4748"/>
    <property type="match status" value="1"/>
</dbReference>
<gene>
    <name evidence="2" type="ORF">ABEB36_001611</name>
</gene>
<keyword evidence="1" id="KW-0472">Membrane</keyword>
<dbReference type="EMBL" id="JBDJPC010000001">
    <property type="protein sequence ID" value="KAL1517911.1"/>
    <property type="molecule type" value="Genomic_DNA"/>
</dbReference>
<comment type="caution">
    <text evidence="2">The sequence shown here is derived from an EMBL/GenBank/DDBJ whole genome shotgun (WGS) entry which is preliminary data.</text>
</comment>
<reference evidence="2 3" key="1">
    <citation type="submission" date="2024-05" db="EMBL/GenBank/DDBJ databases">
        <title>Genetic variation in Jamaican populations of the coffee berry borer (Hypothenemus hampei).</title>
        <authorList>
            <person name="Errbii M."/>
            <person name="Myrie A."/>
        </authorList>
    </citation>
    <scope>NUCLEOTIDE SEQUENCE [LARGE SCALE GENOMIC DNA]</scope>
    <source>
        <strain evidence="2">JA-Hopewell-2020-01-JO</strain>
        <tissue evidence="2">Whole body</tissue>
    </source>
</reference>
<accession>A0ABD1FF47</accession>
<protein>
    <submittedName>
        <fullName evidence="2">Uncharacterized protein</fullName>
    </submittedName>
</protein>
<evidence type="ECO:0000313" key="2">
    <source>
        <dbReference type="EMBL" id="KAL1517911.1"/>
    </source>
</evidence>
<feature type="transmembrane region" description="Helical" evidence="1">
    <location>
        <begin position="6"/>
        <end position="27"/>
    </location>
</feature>